<dbReference type="InterPro" id="IPR044742">
    <property type="entry name" value="DEAD/DEAH_RhlB"/>
</dbReference>
<dbReference type="InterPro" id="IPR014014">
    <property type="entry name" value="RNA_helicase_DEAD_Q_motif"/>
</dbReference>
<evidence type="ECO:0000259" key="5">
    <source>
        <dbReference type="PROSITE" id="PS51192"/>
    </source>
</evidence>
<feature type="domain" description="Helicase ATP-binding" evidence="5">
    <location>
        <begin position="32"/>
        <end position="206"/>
    </location>
</feature>
<dbReference type="PROSITE" id="PS51192">
    <property type="entry name" value="HELICASE_ATP_BIND_1"/>
    <property type="match status" value="1"/>
</dbReference>
<gene>
    <name evidence="8" type="ORF">MNBD_BACTEROID06-855</name>
</gene>
<dbReference type="PANTHER" id="PTHR47959">
    <property type="entry name" value="ATP-DEPENDENT RNA HELICASE RHLE-RELATED"/>
    <property type="match status" value="1"/>
</dbReference>
<dbReference type="Gene3D" id="3.40.50.300">
    <property type="entry name" value="P-loop containing nucleotide triphosphate hydrolases"/>
    <property type="match status" value="2"/>
</dbReference>
<dbReference type="SMART" id="SM00490">
    <property type="entry name" value="HELICc"/>
    <property type="match status" value="1"/>
</dbReference>
<evidence type="ECO:0000256" key="3">
    <source>
        <dbReference type="ARBA" id="ARBA00022806"/>
    </source>
</evidence>
<evidence type="ECO:0000259" key="7">
    <source>
        <dbReference type="PROSITE" id="PS51195"/>
    </source>
</evidence>
<reference evidence="8" key="1">
    <citation type="submission" date="2018-06" db="EMBL/GenBank/DDBJ databases">
        <authorList>
            <person name="Zhirakovskaya E."/>
        </authorList>
    </citation>
    <scope>NUCLEOTIDE SEQUENCE</scope>
</reference>
<dbReference type="GO" id="GO:0003676">
    <property type="term" value="F:nucleic acid binding"/>
    <property type="evidence" value="ECO:0007669"/>
    <property type="project" value="InterPro"/>
</dbReference>
<dbReference type="GO" id="GO:0005524">
    <property type="term" value="F:ATP binding"/>
    <property type="evidence" value="ECO:0007669"/>
    <property type="project" value="UniProtKB-KW"/>
</dbReference>
<dbReference type="GO" id="GO:0005829">
    <property type="term" value="C:cytosol"/>
    <property type="evidence" value="ECO:0007669"/>
    <property type="project" value="TreeGrafter"/>
</dbReference>
<dbReference type="Pfam" id="PF00270">
    <property type="entry name" value="DEAD"/>
    <property type="match status" value="1"/>
</dbReference>
<dbReference type="InterPro" id="IPR027417">
    <property type="entry name" value="P-loop_NTPase"/>
</dbReference>
<accession>A0A3B0UU52</accession>
<dbReference type="EMBL" id="UOES01000355">
    <property type="protein sequence ID" value="VAW28149.1"/>
    <property type="molecule type" value="Genomic_DNA"/>
</dbReference>
<organism evidence="8">
    <name type="scientific">hydrothermal vent metagenome</name>
    <dbReference type="NCBI Taxonomy" id="652676"/>
    <lineage>
        <taxon>unclassified sequences</taxon>
        <taxon>metagenomes</taxon>
        <taxon>ecological metagenomes</taxon>
    </lineage>
</organism>
<proteinExistence type="predicted"/>
<dbReference type="CDD" id="cd00268">
    <property type="entry name" value="DEADc"/>
    <property type="match status" value="1"/>
</dbReference>
<evidence type="ECO:0000313" key="8">
    <source>
        <dbReference type="EMBL" id="VAW28149.1"/>
    </source>
</evidence>
<dbReference type="PROSITE" id="PS00039">
    <property type="entry name" value="DEAD_ATP_HELICASE"/>
    <property type="match status" value="1"/>
</dbReference>
<dbReference type="InterPro" id="IPR001650">
    <property type="entry name" value="Helicase_C-like"/>
</dbReference>
<dbReference type="Pfam" id="PF00271">
    <property type="entry name" value="Helicase_C"/>
    <property type="match status" value="1"/>
</dbReference>
<name>A0A3B0UU52_9ZZZZ</name>
<evidence type="ECO:0000256" key="1">
    <source>
        <dbReference type="ARBA" id="ARBA00022741"/>
    </source>
</evidence>
<dbReference type="SMART" id="SM00487">
    <property type="entry name" value="DEXDc"/>
    <property type="match status" value="1"/>
</dbReference>
<keyword evidence="4" id="KW-0067">ATP-binding</keyword>
<keyword evidence="1" id="KW-0547">Nucleotide-binding</keyword>
<dbReference type="InterPro" id="IPR014001">
    <property type="entry name" value="Helicase_ATP-bd"/>
</dbReference>
<protein>
    <submittedName>
        <fullName evidence="8">ATP-dependent RNA helicase RhlE</fullName>
    </submittedName>
</protein>
<dbReference type="InterPro" id="IPR050079">
    <property type="entry name" value="DEAD_box_RNA_helicase"/>
</dbReference>
<evidence type="ECO:0000256" key="2">
    <source>
        <dbReference type="ARBA" id="ARBA00022801"/>
    </source>
</evidence>
<dbReference type="AlphaFoldDB" id="A0A3B0UU52"/>
<evidence type="ECO:0000259" key="6">
    <source>
        <dbReference type="PROSITE" id="PS51194"/>
    </source>
</evidence>
<dbReference type="InterPro" id="IPR011545">
    <property type="entry name" value="DEAD/DEAH_box_helicase_dom"/>
</dbReference>
<keyword evidence="2" id="KW-0378">Hydrolase</keyword>
<dbReference type="InterPro" id="IPR000629">
    <property type="entry name" value="RNA-helicase_DEAD-box_CS"/>
</dbReference>
<dbReference type="PANTHER" id="PTHR47959:SF13">
    <property type="entry name" value="ATP-DEPENDENT RNA HELICASE RHLE"/>
    <property type="match status" value="1"/>
</dbReference>
<dbReference type="PROSITE" id="PS51194">
    <property type="entry name" value="HELICASE_CTER"/>
    <property type="match status" value="1"/>
</dbReference>
<feature type="domain" description="Helicase C-terminal" evidence="6">
    <location>
        <begin position="231"/>
        <end position="376"/>
    </location>
</feature>
<dbReference type="GO" id="GO:0016787">
    <property type="term" value="F:hydrolase activity"/>
    <property type="evidence" value="ECO:0007669"/>
    <property type="project" value="UniProtKB-KW"/>
</dbReference>
<dbReference type="SUPFAM" id="SSF52540">
    <property type="entry name" value="P-loop containing nucleoside triphosphate hydrolases"/>
    <property type="match status" value="1"/>
</dbReference>
<evidence type="ECO:0000256" key="4">
    <source>
        <dbReference type="ARBA" id="ARBA00022840"/>
    </source>
</evidence>
<sequence>MKFSEFNFQDSLQEGINAMGYENATPIQELAIPIVLKGKDIIGCAQTGTGKTAAFLLPVIEYILKNKTKGVAALVIVPTRELAIQIDQQVEGLGYFTGVGSMAIYGGGDGSSFEQEKQALSGGAEIIIATPGRLISHLNMGYVKFDTAQFLILDEADRMLDMGFYEDLVKIVNHMPEKRKNLLFSATMPPKIRKLANTILTDPEEVNIAISKPASGVVQGAFMVYDSQKIGLIAHLLTAKEMESVIVFCSTKKDVTLVTAALKHKKLSVEGISSDLDQSEREKILRAYKNKQVKVLVATNIMARGIDIDSIELVINYDVPKDAEEYVHRVGRTARANTQGIAFTLITEKDQYEFGQIEQLIETEVRKLPVPSVFGETPTYSPKSKKN</sequence>
<dbReference type="GO" id="GO:0003724">
    <property type="term" value="F:RNA helicase activity"/>
    <property type="evidence" value="ECO:0007669"/>
    <property type="project" value="InterPro"/>
</dbReference>
<feature type="domain" description="DEAD-box RNA helicase Q" evidence="7">
    <location>
        <begin position="1"/>
        <end position="29"/>
    </location>
</feature>
<dbReference type="CDD" id="cd18787">
    <property type="entry name" value="SF2_C_DEAD"/>
    <property type="match status" value="1"/>
</dbReference>
<dbReference type="PROSITE" id="PS51195">
    <property type="entry name" value="Q_MOTIF"/>
    <property type="match status" value="1"/>
</dbReference>
<feature type="non-terminal residue" evidence="8">
    <location>
        <position position="387"/>
    </location>
</feature>
<keyword evidence="3 8" id="KW-0347">Helicase</keyword>